<dbReference type="RefSeq" id="WP_042443436.1">
    <property type="nucleotide sequence ID" value="NZ_BBPN01000004.1"/>
</dbReference>
<feature type="transmembrane region" description="Helical" evidence="2">
    <location>
        <begin position="241"/>
        <end position="262"/>
    </location>
</feature>
<sequence length="523" mass="53545">MSAGTSATAAPAAIARPRRVTAHLRRLLRLLQLELRHSAMVWMLPVAIALFWLTTYRKDMAMPPLWNLRAAGLQTGAVACFAVPVTGAAAWEASREARRRLGDQLTVTVRPRWERQVASWLAITVWATAAYLGCVACLYGVTASQASWGGPLWWPVVVAGASLPAFGALGFVLGTLLPGRFTAPVATVAVFFALVLSTQPIHGGRSAWQVTPIVTGGGGMGLFGGSATFHPFAADLAKAQVMFLAGLTVALLGLLALLPGAAGRAARWVGAALAGAGLASVVTAVALTGTGTLGVDGMLDIPALHDPATDRPLRYTPVCDRGPIPLCVNPAYAPLLQATSHALAPVTAQLAGLPGAPTRIVQTSTTYGQDAGSSRTTGRGTGARGDGARGGDGASGFHLILPVQQPGPTMTADQMAAQVAADYGPQLVARVVGDGPDASDAQNAVARALLLAAGLADPAASSGAAGPGHPGLDAPDWPTLTRGSAAYAACERFTALPETARRAWLVQHLAALRAGSLTPEQLP</sequence>
<reference evidence="4" key="1">
    <citation type="submission" date="2016-10" db="EMBL/GenBank/DDBJ databases">
        <authorList>
            <person name="Varghese N."/>
        </authorList>
    </citation>
    <scope>NUCLEOTIDE SEQUENCE [LARGE SCALE GENOMIC DNA]</scope>
    <source>
        <strain evidence="4">DSM 45096 / BCRC 16803 / CGMCC 4.1857 / CIP 109030 / JCM 12277 / KCTC 19219 / NBRC 100920 / 33214</strain>
    </source>
</reference>
<feature type="transmembrane region" description="Helical" evidence="2">
    <location>
        <begin position="268"/>
        <end position="289"/>
    </location>
</feature>
<dbReference type="STRING" id="235985.SAMN05414137_13814"/>
<keyword evidence="2" id="KW-1133">Transmembrane helix</keyword>
<feature type="transmembrane region" description="Helical" evidence="2">
    <location>
        <begin position="73"/>
        <end position="91"/>
    </location>
</feature>
<feature type="transmembrane region" description="Helical" evidence="2">
    <location>
        <begin position="153"/>
        <end position="174"/>
    </location>
</feature>
<evidence type="ECO:0000313" key="4">
    <source>
        <dbReference type="Proteomes" id="UP000183015"/>
    </source>
</evidence>
<dbReference type="eggNOG" id="ENOG5033S27">
    <property type="taxonomic scope" value="Bacteria"/>
</dbReference>
<organism evidence="3 4">
    <name type="scientific">Streptacidiphilus jiangxiensis</name>
    <dbReference type="NCBI Taxonomy" id="235985"/>
    <lineage>
        <taxon>Bacteria</taxon>
        <taxon>Bacillati</taxon>
        <taxon>Actinomycetota</taxon>
        <taxon>Actinomycetes</taxon>
        <taxon>Kitasatosporales</taxon>
        <taxon>Streptomycetaceae</taxon>
        <taxon>Streptacidiphilus</taxon>
    </lineage>
</organism>
<gene>
    <name evidence="3" type="ORF">SAMN05414137_13814</name>
</gene>
<evidence type="ECO:0000313" key="3">
    <source>
        <dbReference type="EMBL" id="SEM62062.1"/>
    </source>
</evidence>
<evidence type="ECO:0000256" key="1">
    <source>
        <dbReference type="SAM" id="MobiDB-lite"/>
    </source>
</evidence>
<protein>
    <recommendedName>
        <fullName evidence="5">ABC-type transport system involved in multi-copper enzyme maturation, permease component</fullName>
    </recommendedName>
</protein>
<accession>A0A1H7ZTU6</accession>
<evidence type="ECO:0000256" key="2">
    <source>
        <dbReference type="SAM" id="Phobius"/>
    </source>
</evidence>
<dbReference type="Proteomes" id="UP000183015">
    <property type="component" value="Unassembled WGS sequence"/>
</dbReference>
<feature type="transmembrane region" description="Helical" evidence="2">
    <location>
        <begin position="35"/>
        <end position="53"/>
    </location>
</feature>
<feature type="transmembrane region" description="Helical" evidence="2">
    <location>
        <begin position="120"/>
        <end position="141"/>
    </location>
</feature>
<dbReference type="OrthoDB" id="5183513at2"/>
<proteinExistence type="predicted"/>
<dbReference type="AlphaFoldDB" id="A0A1H7ZTU6"/>
<dbReference type="EMBL" id="FOAZ01000038">
    <property type="protein sequence ID" value="SEM62062.1"/>
    <property type="molecule type" value="Genomic_DNA"/>
</dbReference>
<feature type="region of interest" description="Disordered" evidence="1">
    <location>
        <begin position="365"/>
        <end position="389"/>
    </location>
</feature>
<evidence type="ECO:0008006" key="5">
    <source>
        <dbReference type="Google" id="ProtNLM"/>
    </source>
</evidence>
<feature type="compositionally biased region" description="Gly residues" evidence="1">
    <location>
        <begin position="379"/>
        <end position="389"/>
    </location>
</feature>
<keyword evidence="2" id="KW-0472">Membrane</keyword>
<keyword evidence="4" id="KW-1185">Reference proteome</keyword>
<name>A0A1H7ZTU6_STRJI</name>
<feature type="transmembrane region" description="Helical" evidence="2">
    <location>
        <begin position="181"/>
        <end position="201"/>
    </location>
</feature>
<keyword evidence="2" id="KW-0812">Transmembrane</keyword>